<sequence length="127" mass="14043">MLTRRSGIDRVAAAEIEISNMPHGGPITLTIQSTGAASRGCEIEQGGRVISELRVQNDREAQAYTDTYVQAISTDFPRRHRHQQLPASSICRTPRAPLSRIDLQVKPQQRATLDSSQPSILQPIVRT</sequence>
<keyword evidence="3" id="KW-1185">Reference proteome</keyword>
<reference evidence="3" key="1">
    <citation type="journal article" date="2013" name="Genome Announc.">
        <title>Draft genome sequence of the basidiomycetous yeast-like fungus Pseudozyma hubeiensis SY62, which produces an abundant amount of the biosurfactant mannosylerythritol lipids.</title>
        <authorList>
            <person name="Konishi M."/>
            <person name="Hatada Y."/>
            <person name="Horiuchi J."/>
        </authorList>
    </citation>
    <scope>NUCLEOTIDE SEQUENCE [LARGE SCALE GENOMIC DNA]</scope>
    <source>
        <strain evidence="3">SY62</strain>
    </source>
</reference>
<organism evidence="2 3">
    <name type="scientific">Pseudozyma hubeiensis (strain SY62)</name>
    <name type="common">Yeast</name>
    <dbReference type="NCBI Taxonomy" id="1305764"/>
    <lineage>
        <taxon>Eukaryota</taxon>
        <taxon>Fungi</taxon>
        <taxon>Dikarya</taxon>
        <taxon>Basidiomycota</taxon>
        <taxon>Ustilaginomycotina</taxon>
        <taxon>Ustilaginomycetes</taxon>
        <taxon>Ustilaginales</taxon>
        <taxon>Ustilaginaceae</taxon>
        <taxon>Pseudozyma</taxon>
    </lineage>
</organism>
<dbReference type="GeneID" id="24107723"/>
<evidence type="ECO:0000313" key="3">
    <source>
        <dbReference type="Proteomes" id="UP000014071"/>
    </source>
</evidence>
<feature type="region of interest" description="Disordered" evidence="1">
    <location>
        <begin position="106"/>
        <end position="127"/>
    </location>
</feature>
<dbReference type="AlphaFoldDB" id="R9P192"/>
<evidence type="ECO:0000256" key="1">
    <source>
        <dbReference type="SAM" id="MobiDB-lite"/>
    </source>
</evidence>
<accession>R9P192</accession>
<protein>
    <submittedName>
        <fullName evidence="2">Uncharacterized protein</fullName>
    </submittedName>
</protein>
<dbReference type="EMBL" id="DF238786">
    <property type="protein sequence ID" value="GAC94857.1"/>
    <property type="molecule type" value="Genomic_DNA"/>
</dbReference>
<name>R9P192_PSEHS</name>
<dbReference type="RefSeq" id="XP_012188444.1">
    <property type="nucleotide sequence ID" value="XM_012333054.1"/>
</dbReference>
<evidence type="ECO:0000313" key="2">
    <source>
        <dbReference type="EMBL" id="GAC94857.1"/>
    </source>
</evidence>
<dbReference type="Proteomes" id="UP000014071">
    <property type="component" value="Unassembled WGS sequence"/>
</dbReference>
<gene>
    <name evidence="2" type="ORF">PHSY_002430</name>
</gene>
<dbReference type="HOGENOM" id="CLU_1971504_0_0_1"/>
<proteinExistence type="predicted"/>
<feature type="compositionally biased region" description="Polar residues" evidence="1">
    <location>
        <begin position="106"/>
        <end position="120"/>
    </location>
</feature>